<feature type="domain" description="Enoyl reductase (ER)" evidence="5">
    <location>
        <begin position="11"/>
        <end position="322"/>
    </location>
</feature>
<dbReference type="FunFam" id="3.40.50.720:FF:000053">
    <property type="entry name" value="Quinone oxidoreductase 1"/>
    <property type="match status" value="2"/>
</dbReference>
<dbReference type="InterPro" id="IPR047618">
    <property type="entry name" value="QOR-like"/>
</dbReference>
<organism evidence="6 7">
    <name type="scientific">Carex littledalei</name>
    <dbReference type="NCBI Taxonomy" id="544730"/>
    <lineage>
        <taxon>Eukaryota</taxon>
        <taxon>Viridiplantae</taxon>
        <taxon>Streptophyta</taxon>
        <taxon>Embryophyta</taxon>
        <taxon>Tracheophyta</taxon>
        <taxon>Spermatophyta</taxon>
        <taxon>Magnoliopsida</taxon>
        <taxon>Liliopsida</taxon>
        <taxon>Poales</taxon>
        <taxon>Cyperaceae</taxon>
        <taxon>Cyperoideae</taxon>
        <taxon>Cariceae</taxon>
        <taxon>Carex</taxon>
        <taxon>Carex subgen. Euthyceras</taxon>
    </lineage>
</organism>
<dbReference type="InterPro" id="IPR011032">
    <property type="entry name" value="GroES-like_sf"/>
</dbReference>
<dbReference type="OrthoDB" id="3509362at2759"/>
<reference evidence="6" key="1">
    <citation type="submission" date="2020-01" db="EMBL/GenBank/DDBJ databases">
        <title>Genome sequence of Kobresia littledalei, the first chromosome-level genome in the family Cyperaceae.</title>
        <authorList>
            <person name="Qu G."/>
        </authorList>
    </citation>
    <scope>NUCLEOTIDE SEQUENCE</scope>
    <source>
        <strain evidence="6">C.B.Clarke</strain>
        <tissue evidence="6">Leaf</tissue>
    </source>
</reference>
<dbReference type="GO" id="GO:0070402">
    <property type="term" value="F:NADPH binding"/>
    <property type="evidence" value="ECO:0007669"/>
    <property type="project" value="TreeGrafter"/>
</dbReference>
<protein>
    <recommendedName>
        <fullName evidence="4">Probable quinone oxidoreductase</fullName>
    </recommendedName>
</protein>
<gene>
    <name evidence="6" type="ORF">FCM35_KLT14512</name>
</gene>
<dbReference type="InterPro" id="IPR020843">
    <property type="entry name" value="ER"/>
</dbReference>
<dbReference type="SUPFAM" id="SSF50129">
    <property type="entry name" value="GroES-like"/>
    <property type="match status" value="2"/>
</dbReference>
<dbReference type="SMART" id="SM00829">
    <property type="entry name" value="PKS_ER"/>
    <property type="match status" value="2"/>
</dbReference>
<dbReference type="SUPFAM" id="SSF51735">
    <property type="entry name" value="NAD(P)-binding Rossmann-fold domains"/>
    <property type="match status" value="2"/>
</dbReference>
<dbReference type="PANTHER" id="PTHR48106">
    <property type="entry name" value="QUINONE OXIDOREDUCTASE PIG3-RELATED"/>
    <property type="match status" value="1"/>
</dbReference>
<dbReference type="Pfam" id="PF00107">
    <property type="entry name" value="ADH_zinc_N"/>
    <property type="match status" value="2"/>
</dbReference>
<evidence type="ECO:0000313" key="6">
    <source>
        <dbReference type="EMBL" id="KAF3321259.1"/>
    </source>
</evidence>
<evidence type="ECO:0000259" key="5">
    <source>
        <dbReference type="SMART" id="SM00829"/>
    </source>
</evidence>
<evidence type="ECO:0000256" key="1">
    <source>
        <dbReference type="ARBA" id="ARBA00011738"/>
    </source>
</evidence>
<dbReference type="Gene3D" id="3.90.180.10">
    <property type="entry name" value="Medium-chain alcohol dehydrogenases, catalytic domain"/>
    <property type="match status" value="2"/>
</dbReference>
<accession>A0A833QMF0</accession>
<dbReference type="GO" id="GO:0003960">
    <property type="term" value="F:quinone reductase (NADPH) activity"/>
    <property type="evidence" value="ECO:0007669"/>
    <property type="project" value="InterPro"/>
</dbReference>
<dbReference type="CDD" id="cd05286">
    <property type="entry name" value="QOR2"/>
    <property type="match status" value="2"/>
</dbReference>
<evidence type="ECO:0000256" key="2">
    <source>
        <dbReference type="ARBA" id="ARBA00022857"/>
    </source>
</evidence>
<evidence type="ECO:0000313" key="7">
    <source>
        <dbReference type="Proteomes" id="UP000623129"/>
    </source>
</evidence>
<comment type="subunit">
    <text evidence="1">Homodimer.</text>
</comment>
<sequence length="672" mass="71153">MVKAIRVYELGGPEVLKWEEVELGEPKEGEIRVKNKAIGVNFIDVYFRQGVYKAGALPFTPGMEAVGVVTAVGPGLTGIQVGDVVAYAGEPLGSYSEEQILPASAVVTVPSSIDYSVAASVMLKGMTAHVLLHRVFKVEAGHTILIHAAAGGVGSLLCQWGKALGATVIGTVSTEQKADQASQDGCDHVIISTKEDFVEKVNEITEGKGVDVVYDSIGKDTFQGSLSTLKSRGYMVIFGQSSGEPDPVPLSELASKSLFLTRPILMEYTATRDELLQSARELFANIASGILRVRVNHTYPLSEAARAHADLEARKTSGSIPLPKSSPSRSLLFSTRASLSSASAPSMVKAIRVYELGGPEVLKWEEVELGEPKEGEIRVKNKAIGVNFIDVYFRKGVYKAAAFPFTPGMEAVGVVTAVGPGLTGRQVGDVVGYAGSLMGSYSEEQILPASAVVPVPSSIDYSVAASVLLKGMTAHMLLRRVFKVEAGHVILVHAAAGGVGSLLCQWGKGLGATVIGTVSTEQKAAQASQDGCDHVIIYTKEDFVAKVNEITEGKGVDVVYDSIGKDTFEGSLSTLKSRGYMVIFGQSSGTPEPLSISELASKSLFLTRPSLMAYTATRDELLQAAGELFANVASGTLRVRVNHTYPLSEAARAHADLEARKTSGSIVLIPDN</sequence>
<evidence type="ECO:0000256" key="3">
    <source>
        <dbReference type="ARBA" id="ARBA00023002"/>
    </source>
</evidence>
<dbReference type="PROSITE" id="PS01162">
    <property type="entry name" value="QOR_ZETA_CRYSTAL"/>
    <property type="match status" value="2"/>
</dbReference>
<dbReference type="EMBL" id="SWLB01000027">
    <property type="protein sequence ID" value="KAF3321259.1"/>
    <property type="molecule type" value="Genomic_DNA"/>
</dbReference>
<dbReference type="GO" id="GO:0035925">
    <property type="term" value="F:mRNA 3'-UTR AU-rich region binding"/>
    <property type="evidence" value="ECO:0007669"/>
    <property type="project" value="TreeGrafter"/>
</dbReference>
<dbReference type="Pfam" id="PF08240">
    <property type="entry name" value="ADH_N"/>
    <property type="match status" value="2"/>
</dbReference>
<feature type="domain" description="Enoyl reductase (ER)" evidence="5">
    <location>
        <begin position="357"/>
        <end position="668"/>
    </location>
</feature>
<dbReference type="Proteomes" id="UP000623129">
    <property type="component" value="Unassembled WGS sequence"/>
</dbReference>
<comment type="caution">
    <text evidence="6">The sequence shown here is derived from an EMBL/GenBank/DDBJ whole genome shotgun (WGS) entry which is preliminary data.</text>
</comment>
<dbReference type="Gene3D" id="3.40.50.720">
    <property type="entry name" value="NAD(P)-binding Rossmann-like Domain"/>
    <property type="match status" value="2"/>
</dbReference>
<keyword evidence="7" id="KW-1185">Reference proteome</keyword>
<evidence type="ECO:0000256" key="4">
    <source>
        <dbReference type="ARBA" id="ARBA00070796"/>
    </source>
</evidence>
<dbReference type="GO" id="GO:0005829">
    <property type="term" value="C:cytosol"/>
    <property type="evidence" value="ECO:0007669"/>
    <property type="project" value="TreeGrafter"/>
</dbReference>
<dbReference type="InterPro" id="IPR036291">
    <property type="entry name" value="NAD(P)-bd_dom_sf"/>
</dbReference>
<dbReference type="AlphaFoldDB" id="A0A833QMF0"/>
<dbReference type="InterPro" id="IPR002364">
    <property type="entry name" value="Quin_OxRdtase/zeta-crystal_CS"/>
</dbReference>
<dbReference type="InterPro" id="IPR013149">
    <property type="entry name" value="ADH-like_C"/>
</dbReference>
<keyword evidence="2" id="KW-0521">NADP</keyword>
<dbReference type="GO" id="GO:0008270">
    <property type="term" value="F:zinc ion binding"/>
    <property type="evidence" value="ECO:0007669"/>
    <property type="project" value="InterPro"/>
</dbReference>
<proteinExistence type="predicted"/>
<dbReference type="InterPro" id="IPR013154">
    <property type="entry name" value="ADH-like_N"/>
</dbReference>
<keyword evidence="3" id="KW-0560">Oxidoreductase</keyword>
<dbReference type="PANTHER" id="PTHR48106:SF13">
    <property type="entry name" value="QUINONE OXIDOREDUCTASE-RELATED"/>
    <property type="match status" value="1"/>
</dbReference>
<name>A0A833QMF0_9POAL</name>